<proteinExistence type="predicted"/>
<evidence type="ECO:0000256" key="1">
    <source>
        <dbReference type="SAM" id="MobiDB-lite"/>
    </source>
</evidence>
<keyword evidence="3" id="KW-1185">Reference proteome</keyword>
<dbReference type="EMBL" id="JAUEPO010000002">
    <property type="protein sequence ID" value="KAK3331806.1"/>
    <property type="molecule type" value="Genomic_DNA"/>
</dbReference>
<organism evidence="2 3">
    <name type="scientific">Cercophora scortea</name>
    <dbReference type="NCBI Taxonomy" id="314031"/>
    <lineage>
        <taxon>Eukaryota</taxon>
        <taxon>Fungi</taxon>
        <taxon>Dikarya</taxon>
        <taxon>Ascomycota</taxon>
        <taxon>Pezizomycotina</taxon>
        <taxon>Sordariomycetes</taxon>
        <taxon>Sordariomycetidae</taxon>
        <taxon>Sordariales</taxon>
        <taxon>Lasiosphaeriaceae</taxon>
        <taxon>Cercophora</taxon>
    </lineage>
</organism>
<gene>
    <name evidence="2" type="ORF">B0T19DRAFT_86899</name>
</gene>
<reference evidence="2" key="1">
    <citation type="journal article" date="2023" name="Mol. Phylogenet. Evol.">
        <title>Genome-scale phylogeny and comparative genomics of the fungal order Sordariales.</title>
        <authorList>
            <person name="Hensen N."/>
            <person name="Bonometti L."/>
            <person name="Westerberg I."/>
            <person name="Brannstrom I.O."/>
            <person name="Guillou S."/>
            <person name="Cros-Aarteil S."/>
            <person name="Calhoun S."/>
            <person name="Haridas S."/>
            <person name="Kuo A."/>
            <person name="Mondo S."/>
            <person name="Pangilinan J."/>
            <person name="Riley R."/>
            <person name="LaButti K."/>
            <person name="Andreopoulos B."/>
            <person name="Lipzen A."/>
            <person name="Chen C."/>
            <person name="Yan M."/>
            <person name="Daum C."/>
            <person name="Ng V."/>
            <person name="Clum A."/>
            <person name="Steindorff A."/>
            <person name="Ohm R.A."/>
            <person name="Martin F."/>
            <person name="Silar P."/>
            <person name="Natvig D.O."/>
            <person name="Lalanne C."/>
            <person name="Gautier V."/>
            <person name="Ament-Velasquez S.L."/>
            <person name="Kruys A."/>
            <person name="Hutchinson M.I."/>
            <person name="Powell A.J."/>
            <person name="Barry K."/>
            <person name="Miller A.N."/>
            <person name="Grigoriev I.V."/>
            <person name="Debuchy R."/>
            <person name="Gladieux P."/>
            <person name="Hiltunen Thoren M."/>
            <person name="Johannesson H."/>
        </authorList>
    </citation>
    <scope>NUCLEOTIDE SEQUENCE</scope>
    <source>
        <strain evidence="2">SMH4131-1</strain>
    </source>
</reference>
<feature type="compositionally biased region" description="Low complexity" evidence="1">
    <location>
        <begin position="91"/>
        <end position="107"/>
    </location>
</feature>
<feature type="region of interest" description="Disordered" evidence="1">
    <location>
        <begin position="38"/>
        <end position="107"/>
    </location>
</feature>
<feature type="compositionally biased region" description="Pro residues" evidence="1">
    <location>
        <begin position="51"/>
        <end position="90"/>
    </location>
</feature>
<accession>A0AAE0IWG5</accession>
<reference evidence="2" key="2">
    <citation type="submission" date="2023-06" db="EMBL/GenBank/DDBJ databases">
        <authorList>
            <consortium name="Lawrence Berkeley National Laboratory"/>
            <person name="Haridas S."/>
            <person name="Hensen N."/>
            <person name="Bonometti L."/>
            <person name="Westerberg I."/>
            <person name="Brannstrom I.O."/>
            <person name="Guillou S."/>
            <person name="Cros-Aarteil S."/>
            <person name="Calhoun S."/>
            <person name="Kuo A."/>
            <person name="Mondo S."/>
            <person name="Pangilinan J."/>
            <person name="Riley R."/>
            <person name="Labutti K."/>
            <person name="Andreopoulos B."/>
            <person name="Lipzen A."/>
            <person name="Chen C."/>
            <person name="Yanf M."/>
            <person name="Daum C."/>
            <person name="Ng V."/>
            <person name="Clum A."/>
            <person name="Steindorff A."/>
            <person name="Ohm R."/>
            <person name="Martin F."/>
            <person name="Silar P."/>
            <person name="Natvig D."/>
            <person name="Lalanne C."/>
            <person name="Gautier V."/>
            <person name="Ament-Velasquez S.L."/>
            <person name="Kruys A."/>
            <person name="Hutchinson M.I."/>
            <person name="Powell A.J."/>
            <person name="Barry K."/>
            <person name="Miller A.N."/>
            <person name="Grigoriev I.V."/>
            <person name="Debuchy R."/>
            <person name="Gladieux P."/>
            <person name="Thoren M.H."/>
            <person name="Johannesson H."/>
        </authorList>
    </citation>
    <scope>NUCLEOTIDE SEQUENCE</scope>
    <source>
        <strain evidence="2">SMH4131-1</strain>
    </source>
</reference>
<protein>
    <submittedName>
        <fullName evidence="2">Uncharacterized protein</fullName>
    </submittedName>
</protein>
<comment type="caution">
    <text evidence="2">The sequence shown here is derived from an EMBL/GenBank/DDBJ whole genome shotgun (WGS) entry which is preliminary data.</text>
</comment>
<dbReference type="Proteomes" id="UP001286456">
    <property type="component" value="Unassembled WGS sequence"/>
</dbReference>
<evidence type="ECO:0000313" key="3">
    <source>
        <dbReference type="Proteomes" id="UP001286456"/>
    </source>
</evidence>
<sequence length="386" mass="42144">MPPRWTQSTQSRLGLLTFVLLISVWWILSLNLSAQTDPSNISQTPSKVDGIPPPPKHVEPLPLPTIPEPSKPEEPTPPEPPVSLSPPAEPLPVTTATQPSIPAAPTSTAATDRPLIVYAYAESDAARVNLEFFLAKGLHGAADFIFIFNGQTTATTLVPNSPNIRVVERANTCFDLGAIGEVLRDGDLWKKYKRFITMNASIRGPFLPMWSSGCWSDLYLRKVTDTNKLVGMTLNCIPRMHIQSMIFATDDVGMGLLLDPALATSASVDDQFGTKDSPVGLSGCYADWNAAVHAEVGTTTLITNAGYTVDAFMTSVSSEATPEEYCRAHPESGDMLWNNRYFGSNIHPYETVFIKANRDVDTKLIESMTAWHLRVNSSGFDSCGRE</sequence>
<evidence type="ECO:0000313" key="2">
    <source>
        <dbReference type="EMBL" id="KAK3331806.1"/>
    </source>
</evidence>
<name>A0AAE0IWG5_9PEZI</name>
<dbReference type="AlphaFoldDB" id="A0AAE0IWG5"/>